<reference evidence="4 5" key="1">
    <citation type="submission" date="2014-10" db="EMBL/GenBank/DDBJ databases">
        <title>Genome sequence of Ponticoccus sp. strain UMTAT08 isolated from clonal culture of toxic dinoflagellate Alexandrium tamiyavanichii.</title>
        <authorList>
            <person name="Gan H.Y."/>
            <person name="Muhd D.-D."/>
            <person name="Mohd Noor M.E."/>
            <person name="Yeong Y.S."/>
            <person name="Usup G."/>
        </authorList>
    </citation>
    <scope>NUCLEOTIDE SEQUENCE [LARGE SCALE GENOMIC DNA]</scope>
    <source>
        <strain evidence="4 5">UMTAT08</strain>
    </source>
</reference>
<evidence type="ECO:0000313" key="4">
    <source>
        <dbReference type="EMBL" id="KHQ53099.1"/>
    </source>
</evidence>
<dbReference type="CDD" id="cd04301">
    <property type="entry name" value="NAT_SF"/>
    <property type="match status" value="1"/>
</dbReference>
<dbReference type="Proteomes" id="UP000030960">
    <property type="component" value="Unassembled WGS sequence"/>
</dbReference>
<dbReference type="InterPro" id="IPR050832">
    <property type="entry name" value="Bact_Acetyltransf"/>
</dbReference>
<dbReference type="InterPro" id="IPR016181">
    <property type="entry name" value="Acyl_CoA_acyltransferase"/>
</dbReference>
<dbReference type="PANTHER" id="PTHR43877">
    <property type="entry name" value="AMINOALKYLPHOSPHONATE N-ACETYLTRANSFERASE-RELATED-RELATED"/>
    <property type="match status" value="1"/>
</dbReference>
<dbReference type="AlphaFoldDB" id="A0A0B3SRL7"/>
<keyword evidence="2" id="KW-0012">Acyltransferase</keyword>
<accession>A0A0B3SRL7</accession>
<dbReference type="STRING" id="561184.SAMN05216376_10692"/>
<comment type="caution">
    <text evidence="4">The sequence shown here is derived from an EMBL/GenBank/DDBJ whole genome shotgun (WGS) entry which is preliminary data.</text>
</comment>
<proteinExistence type="predicted"/>
<organism evidence="4 5">
    <name type="scientific">Mameliella alba</name>
    <dbReference type="NCBI Taxonomy" id="561184"/>
    <lineage>
        <taxon>Bacteria</taxon>
        <taxon>Pseudomonadati</taxon>
        <taxon>Pseudomonadota</taxon>
        <taxon>Alphaproteobacteria</taxon>
        <taxon>Rhodobacterales</taxon>
        <taxon>Roseobacteraceae</taxon>
        <taxon>Mameliella</taxon>
    </lineage>
</organism>
<dbReference type="PATRIC" id="fig|1515334.3.peg.2142"/>
<feature type="domain" description="N-acetyltransferase" evidence="3">
    <location>
        <begin position="2"/>
        <end position="150"/>
    </location>
</feature>
<dbReference type="SUPFAM" id="SSF55729">
    <property type="entry name" value="Acyl-CoA N-acyltransferases (Nat)"/>
    <property type="match status" value="1"/>
</dbReference>
<protein>
    <submittedName>
        <fullName evidence="4">GNAT family acetyltransferase</fullName>
    </submittedName>
</protein>
<dbReference type="GO" id="GO:0016747">
    <property type="term" value="F:acyltransferase activity, transferring groups other than amino-acyl groups"/>
    <property type="evidence" value="ECO:0007669"/>
    <property type="project" value="InterPro"/>
</dbReference>
<evidence type="ECO:0000259" key="3">
    <source>
        <dbReference type="PROSITE" id="PS51186"/>
    </source>
</evidence>
<dbReference type="PROSITE" id="PS51186">
    <property type="entry name" value="GNAT"/>
    <property type="match status" value="1"/>
</dbReference>
<sequence length="150" mass="16339">MIRFRRATAEDLPAIVALLADDDLGAAREDASLPLNQAYISAFAGIHADPNQLLAVAVRDQEILGCLQITFLPGLSRMGAWRGQIESVRIARAARGEGLGRQMFDWAIETCRARGCTLVQLTSDTARPEAHHFYESLGFTGSHTGFKLAL</sequence>
<dbReference type="EMBL" id="JSUQ01000008">
    <property type="protein sequence ID" value="KHQ53099.1"/>
    <property type="molecule type" value="Genomic_DNA"/>
</dbReference>
<dbReference type="OrthoDB" id="9789603at2"/>
<dbReference type="PANTHER" id="PTHR43877:SF2">
    <property type="entry name" value="AMINOALKYLPHOSPHONATE N-ACETYLTRANSFERASE-RELATED"/>
    <property type="match status" value="1"/>
</dbReference>
<gene>
    <name evidence="4" type="ORF">OA50_02125</name>
</gene>
<dbReference type="Gene3D" id="3.40.630.30">
    <property type="match status" value="1"/>
</dbReference>
<keyword evidence="5" id="KW-1185">Reference proteome</keyword>
<name>A0A0B3SRL7_9RHOB</name>
<evidence type="ECO:0000256" key="2">
    <source>
        <dbReference type="ARBA" id="ARBA00023315"/>
    </source>
</evidence>
<evidence type="ECO:0000313" key="5">
    <source>
        <dbReference type="Proteomes" id="UP000030960"/>
    </source>
</evidence>
<evidence type="ECO:0000256" key="1">
    <source>
        <dbReference type="ARBA" id="ARBA00022679"/>
    </source>
</evidence>
<dbReference type="InterPro" id="IPR000182">
    <property type="entry name" value="GNAT_dom"/>
</dbReference>
<keyword evidence="1 4" id="KW-0808">Transferase</keyword>
<dbReference type="Pfam" id="PF00583">
    <property type="entry name" value="Acetyltransf_1"/>
    <property type="match status" value="1"/>
</dbReference>